<accession>A0A0E9VWL3</accession>
<name>A0A0E9VWL3_ANGAN</name>
<protein>
    <submittedName>
        <fullName evidence="1">Uncharacterized protein</fullName>
    </submittedName>
</protein>
<reference evidence="1" key="2">
    <citation type="journal article" date="2015" name="Fish Shellfish Immunol.">
        <title>Early steps in the European eel (Anguilla anguilla)-Vibrio vulnificus interaction in the gills: Role of the RtxA13 toxin.</title>
        <authorList>
            <person name="Callol A."/>
            <person name="Pajuelo D."/>
            <person name="Ebbesson L."/>
            <person name="Teles M."/>
            <person name="MacKenzie S."/>
            <person name="Amaro C."/>
        </authorList>
    </citation>
    <scope>NUCLEOTIDE SEQUENCE</scope>
</reference>
<reference evidence="1" key="1">
    <citation type="submission" date="2014-11" db="EMBL/GenBank/DDBJ databases">
        <authorList>
            <person name="Amaro Gonzalez C."/>
        </authorList>
    </citation>
    <scope>NUCLEOTIDE SEQUENCE</scope>
</reference>
<proteinExistence type="predicted"/>
<dbReference type="EMBL" id="GBXM01053041">
    <property type="protein sequence ID" value="JAH55536.1"/>
    <property type="molecule type" value="Transcribed_RNA"/>
</dbReference>
<dbReference type="AlphaFoldDB" id="A0A0E9VWL3"/>
<dbReference type="EMBL" id="GBXM01026919">
    <property type="protein sequence ID" value="JAH81658.1"/>
    <property type="molecule type" value="Transcribed_RNA"/>
</dbReference>
<evidence type="ECO:0000313" key="1">
    <source>
        <dbReference type="EMBL" id="JAH81658.1"/>
    </source>
</evidence>
<sequence>MYLDSDTVLVVLVSVLQHAGNIIKQ</sequence>
<organism evidence="1">
    <name type="scientific">Anguilla anguilla</name>
    <name type="common">European freshwater eel</name>
    <name type="synonym">Muraena anguilla</name>
    <dbReference type="NCBI Taxonomy" id="7936"/>
    <lineage>
        <taxon>Eukaryota</taxon>
        <taxon>Metazoa</taxon>
        <taxon>Chordata</taxon>
        <taxon>Craniata</taxon>
        <taxon>Vertebrata</taxon>
        <taxon>Euteleostomi</taxon>
        <taxon>Actinopterygii</taxon>
        <taxon>Neopterygii</taxon>
        <taxon>Teleostei</taxon>
        <taxon>Anguilliformes</taxon>
        <taxon>Anguillidae</taxon>
        <taxon>Anguilla</taxon>
    </lineage>
</organism>